<comment type="subcellular location">
    <subcellularLocation>
        <location evidence="1">Cell membrane</location>
        <topology evidence="1">Multi-pass membrane protein</topology>
    </subcellularLocation>
</comment>
<feature type="non-terminal residue" evidence="10">
    <location>
        <position position="720"/>
    </location>
</feature>
<dbReference type="SUPFAM" id="SSF56281">
    <property type="entry name" value="Metallo-hydrolase/oxidoreductase"/>
    <property type="match status" value="1"/>
</dbReference>
<feature type="transmembrane region" description="Helical" evidence="6">
    <location>
        <begin position="428"/>
        <end position="454"/>
    </location>
</feature>
<dbReference type="EMBL" id="DRLD01000164">
    <property type="protein sequence ID" value="HED10216.1"/>
    <property type="molecule type" value="Genomic_DNA"/>
</dbReference>
<keyword evidence="2" id="KW-1003">Cell membrane</keyword>
<reference evidence="10" key="1">
    <citation type="journal article" date="2020" name="mSystems">
        <title>Genome- and Community-Level Interaction Insights into Carbon Utilization and Element Cycling Functions of Hydrothermarchaeota in Hydrothermal Sediment.</title>
        <authorList>
            <person name="Zhou Z."/>
            <person name="Liu Y."/>
            <person name="Xu W."/>
            <person name="Pan J."/>
            <person name="Luo Z.H."/>
            <person name="Li M."/>
        </authorList>
    </citation>
    <scope>NUCLEOTIDE SEQUENCE [LARGE SCALE GENOMIC DNA]</scope>
    <source>
        <strain evidence="10">HyVt-456</strain>
    </source>
</reference>
<dbReference type="NCBIfam" id="TIGR00360">
    <property type="entry name" value="ComEC_N-term"/>
    <property type="match status" value="1"/>
</dbReference>
<feature type="domain" description="DUF4131" evidence="9">
    <location>
        <begin position="47"/>
        <end position="200"/>
    </location>
</feature>
<dbReference type="InterPro" id="IPR004477">
    <property type="entry name" value="ComEC_N"/>
</dbReference>
<feature type="transmembrane region" description="Helical" evidence="6">
    <location>
        <begin position="358"/>
        <end position="375"/>
    </location>
</feature>
<evidence type="ECO:0000256" key="2">
    <source>
        <dbReference type="ARBA" id="ARBA00022475"/>
    </source>
</evidence>
<evidence type="ECO:0000259" key="7">
    <source>
        <dbReference type="Pfam" id="PF00753"/>
    </source>
</evidence>
<organism evidence="10">
    <name type="scientific">Caldithrix abyssi</name>
    <dbReference type="NCBI Taxonomy" id="187145"/>
    <lineage>
        <taxon>Bacteria</taxon>
        <taxon>Pseudomonadati</taxon>
        <taxon>Calditrichota</taxon>
        <taxon>Calditrichia</taxon>
        <taxon>Calditrichales</taxon>
        <taxon>Calditrichaceae</taxon>
        <taxon>Caldithrix</taxon>
    </lineage>
</organism>
<keyword evidence="3 6" id="KW-0812">Transmembrane</keyword>
<dbReference type="PANTHER" id="PTHR30619">
    <property type="entry name" value="DNA INTERNALIZATION/COMPETENCE PROTEIN COMEC/REC2"/>
    <property type="match status" value="1"/>
</dbReference>
<feature type="transmembrane region" description="Helical" evidence="6">
    <location>
        <begin position="461"/>
        <end position="483"/>
    </location>
</feature>
<keyword evidence="4 6" id="KW-1133">Transmembrane helix</keyword>
<feature type="transmembrane region" description="Helical" evidence="6">
    <location>
        <begin position="520"/>
        <end position="538"/>
    </location>
</feature>
<dbReference type="InterPro" id="IPR001279">
    <property type="entry name" value="Metallo-B-lactamas"/>
</dbReference>
<evidence type="ECO:0000256" key="5">
    <source>
        <dbReference type="ARBA" id="ARBA00023136"/>
    </source>
</evidence>
<evidence type="ECO:0000313" key="10">
    <source>
        <dbReference type="EMBL" id="HED10216.1"/>
    </source>
</evidence>
<accession>A0A7V1PUT9</accession>
<dbReference type="Pfam" id="PF13567">
    <property type="entry name" value="DUF4131"/>
    <property type="match status" value="1"/>
</dbReference>
<dbReference type="Gene3D" id="3.60.15.10">
    <property type="entry name" value="Ribonuclease Z/Hydroxyacylglutathione hydrolase-like"/>
    <property type="match status" value="1"/>
</dbReference>
<dbReference type="Pfam" id="PF03772">
    <property type="entry name" value="Competence"/>
    <property type="match status" value="1"/>
</dbReference>
<evidence type="ECO:0000256" key="6">
    <source>
        <dbReference type="SAM" id="Phobius"/>
    </source>
</evidence>
<feature type="transmembrane region" description="Helical" evidence="6">
    <location>
        <begin position="294"/>
        <end position="314"/>
    </location>
</feature>
<protein>
    <submittedName>
        <fullName evidence="10">DNA internalization-related competence protein ComEC/Rec2</fullName>
    </submittedName>
</protein>
<feature type="domain" description="ComEC/Rec2-related protein" evidence="8">
    <location>
        <begin position="242"/>
        <end position="513"/>
    </location>
</feature>
<dbReference type="AlphaFoldDB" id="A0A7V1PUT9"/>
<feature type="transmembrane region" description="Helical" evidence="6">
    <location>
        <begin position="335"/>
        <end position="352"/>
    </location>
</feature>
<dbReference type="GO" id="GO:0005886">
    <property type="term" value="C:plasma membrane"/>
    <property type="evidence" value="ECO:0007669"/>
    <property type="project" value="UniProtKB-SubCell"/>
</dbReference>
<evidence type="ECO:0000256" key="1">
    <source>
        <dbReference type="ARBA" id="ARBA00004651"/>
    </source>
</evidence>
<dbReference type="CDD" id="cd07731">
    <property type="entry name" value="ComA-like_MBL-fold"/>
    <property type="match status" value="1"/>
</dbReference>
<dbReference type="InterPro" id="IPR025405">
    <property type="entry name" value="DUF4131"/>
</dbReference>
<feature type="transmembrane region" description="Helical" evidence="6">
    <location>
        <begin position="262"/>
        <end position="282"/>
    </location>
</feature>
<feature type="transmembrane region" description="Helical" evidence="6">
    <location>
        <begin position="495"/>
        <end position="513"/>
    </location>
</feature>
<feature type="transmembrane region" description="Helical" evidence="6">
    <location>
        <begin position="23"/>
        <end position="43"/>
    </location>
</feature>
<sequence length="720" mass="80760">MNVYSGGFSAMKRSLENSFHTQPLFYTAIFFIVGIVLSFYFPVEKDWPVLAVLAVLLLLVVIIKNMTAVTVILLLLLIALGYERGMISLYRQEAGQPSAAQVLNSAALSGTVTERTERKNGRVQVLFETDSILTGGSWKQARVKIRITDKSARLKHIGQHVRIFKPPSPFPMAANPGMFNARYYYDMHEIPFRLTLNSRDSLCVPPGDTLPRRSLIRQARMAVSRMLDRYLHPQASAFMQALLLGRKQNIDREIINNFQQTGIIHVLAISGLHVGFIVLFLYTLLSLLQIPETFRLIITVVALALFAAMVEFKAPVMRASLMIVLYMLAKKIHRPVKPLQLLGLAALILVIYNPRELFLPGFQFSFAAVWGLLYGTKRVEPLIPRINGKSPLIHFLNNYVRQPFVASLCAVLATTPLTWYYYGVIQVGAIFFNIAVIPLVGLIVLLGIFLLIAASLPFMPAVGIATILNLLISGFNTLVTHAAHWPVFQIHAGRASWTMMVLLMIFITSAFHAAKRRWRYLALAALGLLIFPYGLLNLSPPPLRVTFLDVGQGDACLIEFPNGKKMLLDAGDAGFGFSAGSWYIEPFLKYRGIRHLDYALISHPHADHMGGFDYLFDKIRVDTLILNELVVGSALYKNLLQKARRYNIILKHWQRGLRRRMGGTALYVLHPRDADEHVKEPHGREINDSSIVFKLQYGQTAFLFTGDAELPAEKAMLGFG</sequence>
<evidence type="ECO:0000259" key="9">
    <source>
        <dbReference type="Pfam" id="PF13567"/>
    </source>
</evidence>
<evidence type="ECO:0000259" key="8">
    <source>
        <dbReference type="Pfam" id="PF03772"/>
    </source>
</evidence>
<dbReference type="Pfam" id="PF00753">
    <property type="entry name" value="Lactamase_B"/>
    <property type="match status" value="1"/>
</dbReference>
<keyword evidence="5 6" id="KW-0472">Membrane</keyword>
<feature type="transmembrane region" description="Helical" evidence="6">
    <location>
        <begin position="49"/>
        <end position="82"/>
    </location>
</feature>
<dbReference type="InterPro" id="IPR036866">
    <property type="entry name" value="RibonucZ/Hydroxyglut_hydro"/>
</dbReference>
<dbReference type="NCBIfam" id="TIGR00361">
    <property type="entry name" value="ComEC_Rec2"/>
    <property type="match status" value="1"/>
</dbReference>
<dbReference type="Proteomes" id="UP000886005">
    <property type="component" value="Unassembled WGS sequence"/>
</dbReference>
<feature type="domain" description="Metallo-beta-lactamase" evidence="7">
    <location>
        <begin position="549"/>
        <end position="719"/>
    </location>
</feature>
<feature type="transmembrane region" description="Helical" evidence="6">
    <location>
        <begin position="404"/>
        <end position="422"/>
    </location>
</feature>
<gene>
    <name evidence="10" type="ORF">ENJ10_05980</name>
</gene>
<proteinExistence type="predicted"/>
<evidence type="ECO:0000256" key="3">
    <source>
        <dbReference type="ARBA" id="ARBA00022692"/>
    </source>
</evidence>
<dbReference type="InterPro" id="IPR035681">
    <property type="entry name" value="ComA-like_MBL"/>
</dbReference>
<name>A0A7V1PUT9_CALAY</name>
<dbReference type="GO" id="GO:0030420">
    <property type="term" value="P:establishment of competence for transformation"/>
    <property type="evidence" value="ECO:0007669"/>
    <property type="project" value="InterPro"/>
</dbReference>
<evidence type="ECO:0000256" key="4">
    <source>
        <dbReference type="ARBA" id="ARBA00022989"/>
    </source>
</evidence>
<dbReference type="PANTHER" id="PTHR30619:SF7">
    <property type="entry name" value="BETA-LACTAMASE DOMAIN PROTEIN"/>
    <property type="match status" value="1"/>
</dbReference>
<dbReference type="InterPro" id="IPR052159">
    <property type="entry name" value="Competence_DNA_uptake"/>
</dbReference>
<dbReference type="InterPro" id="IPR004797">
    <property type="entry name" value="Competence_ComEC/Rec2"/>
</dbReference>
<comment type="caution">
    <text evidence="10">The sequence shown here is derived from an EMBL/GenBank/DDBJ whole genome shotgun (WGS) entry which is preliminary data.</text>
</comment>